<dbReference type="PANTHER" id="PTHR42905:SF2">
    <property type="entry name" value="PHOSPHOENOLPYRUVATE CARBOXYLASE FAMILY PROTEIN"/>
    <property type="match status" value="1"/>
</dbReference>
<dbReference type="CDD" id="cd00377">
    <property type="entry name" value="ICL_PEPM"/>
    <property type="match status" value="1"/>
</dbReference>
<evidence type="ECO:0000313" key="2">
    <source>
        <dbReference type="Proteomes" id="UP001060336"/>
    </source>
</evidence>
<organism evidence="1 2">
    <name type="scientific">Nisaea acidiphila</name>
    <dbReference type="NCBI Taxonomy" id="1862145"/>
    <lineage>
        <taxon>Bacteria</taxon>
        <taxon>Pseudomonadati</taxon>
        <taxon>Pseudomonadota</taxon>
        <taxon>Alphaproteobacteria</taxon>
        <taxon>Rhodospirillales</taxon>
        <taxon>Thalassobaculaceae</taxon>
        <taxon>Nisaea</taxon>
    </lineage>
</organism>
<keyword evidence="2" id="KW-1185">Reference proteome</keyword>
<dbReference type="PANTHER" id="PTHR42905">
    <property type="entry name" value="PHOSPHOENOLPYRUVATE CARBOXYLASE"/>
    <property type="match status" value="1"/>
</dbReference>
<dbReference type="KEGG" id="naci:NUH88_01900"/>
<protein>
    <submittedName>
        <fullName evidence="1">Isocitrate lyase/PEP mutase family protein</fullName>
    </submittedName>
</protein>
<dbReference type="Gene3D" id="3.20.20.60">
    <property type="entry name" value="Phosphoenolpyruvate-binding domains"/>
    <property type="match status" value="1"/>
</dbReference>
<dbReference type="Proteomes" id="UP001060336">
    <property type="component" value="Chromosome"/>
</dbReference>
<proteinExistence type="predicted"/>
<name>A0A9J7AYE1_9PROT</name>
<gene>
    <name evidence="1" type="ORF">NUH88_01900</name>
</gene>
<dbReference type="InterPro" id="IPR039556">
    <property type="entry name" value="ICL/PEPM"/>
</dbReference>
<dbReference type="AlphaFoldDB" id="A0A9J7AYE1"/>
<keyword evidence="1" id="KW-0456">Lyase</keyword>
<evidence type="ECO:0000313" key="1">
    <source>
        <dbReference type="EMBL" id="UUX50453.1"/>
    </source>
</evidence>
<sequence>MKQAKALRERLAGERILTIPGCFDAMSAKLVEKAGFEAAYVSGYAVSATQIGLPDAGLLSYKEILDQARDIAGAVSLPLIGDADTGFGNPVNVRRTVRGFADAGIACVMLEDQVFPKRCGFAKGVEVVSRDEATIRLRAALDMRDEIRAEGGDILILARTDSRVADGLDEALWRCEAFADMGADIVYFEGPQERSEMEQLCRRVPAPKLLAQLEREGRPLLTPVEAEEIGYDCLLFGVTLLNVSIRAMRDALALIAGGAHPGSDRLMAFEELYETVGFDWYYELEKRYGPGR</sequence>
<reference evidence="1" key="1">
    <citation type="submission" date="2022-08" db="EMBL/GenBank/DDBJ databases">
        <title>Nisaea acidiphila sp. nov., isolated from a marine algal debris and emended description of the genus Nisaea Urios et al. 2008.</title>
        <authorList>
            <person name="Kwon K."/>
        </authorList>
    </citation>
    <scope>NUCLEOTIDE SEQUENCE</scope>
    <source>
        <strain evidence="1">MEBiC11861</strain>
    </source>
</reference>
<dbReference type="RefSeq" id="WP_257769626.1">
    <property type="nucleotide sequence ID" value="NZ_CP102480.1"/>
</dbReference>
<accession>A0A9J7AYE1</accession>
<dbReference type="EMBL" id="CP102480">
    <property type="protein sequence ID" value="UUX50453.1"/>
    <property type="molecule type" value="Genomic_DNA"/>
</dbReference>
<dbReference type="GO" id="GO:0016829">
    <property type="term" value="F:lyase activity"/>
    <property type="evidence" value="ECO:0007669"/>
    <property type="project" value="UniProtKB-KW"/>
</dbReference>
<dbReference type="SUPFAM" id="SSF51621">
    <property type="entry name" value="Phosphoenolpyruvate/pyruvate domain"/>
    <property type="match status" value="1"/>
</dbReference>
<dbReference type="InterPro" id="IPR040442">
    <property type="entry name" value="Pyrv_kinase-like_dom_sf"/>
</dbReference>
<dbReference type="InterPro" id="IPR015813">
    <property type="entry name" value="Pyrv/PenolPyrv_kinase-like_dom"/>
</dbReference>
<dbReference type="Pfam" id="PF13714">
    <property type="entry name" value="PEP_mutase"/>
    <property type="match status" value="1"/>
</dbReference>